<accession>A0A918A5S4</accession>
<dbReference type="AlphaFoldDB" id="A0A918A5S4"/>
<name>A0A918A5S4_9ACTN</name>
<keyword evidence="2" id="KW-1185">Reference proteome</keyword>
<gene>
    <name evidence="1" type="ORF">GCM10012278_27070</name>
</gene>
<proteinExistence type="predicted"/>
<dbReference type="Gene3D" id="3.40.50.300">
    <property type="entry name" value="P-loop containing nucleotide triphosphate hydrolases"/>
    <property type="match status" value="1"/>
</dbReference>
<protein>
    <submittedName>
        <fullName evidence="1">ATPase AAA</fullName>
    </submittedName>
</protein>
<dbReference type="PANTHER" id="PTHR34704:SF2">
    <property type="entry name" value="ATPASE"/>
    <property type="match status" value="1"/>
</dbReference>
<dbReference type="SUPFAM" id="SSF52540">
    <property type="entry name" value="P-loop containing nucleoside triphosphate hydrolases"/>
    <property type="match status" value="1"/>
</dbReference>
<dbReference type="InterPro" id="IPR027417">
    <property type="entry name" value="P-loop_NTPase"/>
</dbReference>
<organism evidence="1 2">
    <name type="scientific">Nonomuraea glycinis</name>
    <dbReference type="NCBI Taxonomy" id="2047744"/>
    <lineage>
        <taxon>Bacteria</taxon>
        <taxon>Bacillati</taxon>
        <taxon>Actinomycetota</taxon>
        <taxon>Actinomycetes</taxon>
        <taxon>Streptosporangiales</taxon>
        <taxon>Streptosporangiaceae</taxon>
        <taxon>Nonomuraea</taxon>
    </lineage>
</organism>
<comment type="caution">
    <text evidence="1">The sequence shown here is derived from an EMBL/GenBank/DDBJ whole genome shotgun (WGS) entry which is preliminary data.</text>
</comment>
<reference evidence="1" key="1">
    <citation type="journal article" date="2014" name="Int. J. Syst. Evol. Microbiol.">
        <title>Complete genome sequence of Corynebacterium casei LMG S-19264T (=DSM 44701T), isolated from a smear-ripened cheese.</title>
        <authorList>
            <consortium name="US DOE Joint Genome Institute (JGI-PGF)"/>
            <person name="Walter F."/>
            <person name="Albersmeier A."/>
            <person name="Kalinowski J."/>
            <person name="Ruckert C."/>
        </authorList>
    </citation>
    <scope>NUCLEOTIDE SEQUENCE</scope>
    <source>
        <strain evidence="1">CGMCC 4.7430</strain>
    </source>
</reference>
<reference evidence="1" key="2">
    <citation type="submission" date="2020-09" db="EMBL/GenBank/DDBJ databases">
        <authorList>
            <person name="Sun Q."/>
            <person name="Zhou Y."/>
        </authorList>
    </citation>
    <scope>NUCLEOTIDE SEQUENCE</scope>
    <source>
        <strain evidence="1">CGMCC 4.7430</strain>
    </source>
</reference>
<dbReference type="Proteomes" id="UP000660745">
    <property type="component" value="Unassembled WGS sequence"/>
</dbReference>
<sequence length="494" mass="54343">MRKPADIVGRDRQWRVLERFLVEGGRDGPLRLGLVSGRRRTGKTQLLSAVCDEQGGLFITSVQDEGDLAARRRFASAIARHAGLGDAVRGEPESWERLLRAAMETAARVAPEGRPPLVVIDEFPYLLANAPQLPSLIQHLYDGSQQGRGPTGRLILCGSALSVMHDLLSGTKPLRGRAMLDMRLNALDFREAAQLWDIHDPATAFRVHACVGGIPGYRPLMTTTPAAADGFDGWVMDNLLAVDVSVFTRTEVDYLLREDPRITARSLYYDILSAVAQGAHTPAKIGAAIGRDGNSVRHPIGVLRSAGYLHSAHDLLRQRKPTISVCDPIIRFDRLITAPYLGRLELGRTEPVWRAAAPTFRSDILGPHFEELSRDWVHRFAPDELDRPTGFGEVGFGSVRDNAGRAKHDIDVIAIDGRRVRLIGEAKATLPRRGLPDLERLDGIRALLAREGYDTAETIVALFSMTGFTPDLVRTAASRDNTELVDLERLYGQG</sequence>
<dbReference type="RefSeq" id="WP_189138862.1">
    <property type="nucleotide sequence ID" value="NZ_BMNK01000003.1"/>
</dbReference>
<dbReference type="PANTHER" id="PTHR34704">
    <property type="entry name" value="ATPASE"/>
    <property type="match status" value="1"/>
</dbReference>
<dbReference type="EMBL" id="BMNK01000003">
    <property type="protein sequence ID" value="GGP05846.1"/>
    <property type="molecule type" value="Genomic_DNA"/>
</dbReference>
<evidence type="ECO:0000313" key="1">
    <source>
        <dbReference type="EMBL" id="GGP05846.1"/>
    </source>
</evidence>
<evidence type="ECO:0000313" key="2">
    <source>
        <dbReference type="Proteomes" id="UP000660745"/>
    </source>
</evidence>